<keyword evidence="1" id="KW-1133">Transmembrane helix</keyword>
<feature type="transmembrane region" description="Helical" evidence="1">
    <location>
        <begin position="7"/>
        <end position="27"/>
    </location>
</feature>
<dbReference type="KEGG" id="kme:H0A61_02292"/>
<evidence type="ECO:0000256" key="1">
    <source>
        <dbReference type="SAM" id="Phobius"/>
    </source>
</evidence>
<evidence type="ECO:0000313" key="2">
    <source>
        <dbReference type="EMBL" id="QSQ09911.1"/>
    </source>
</evidence>
<organism evidence="2 3">
    <name type="scientific">Koleobacter methoxysyntrophicus</name>
    <dbReference type="NCBI Taxonomy" id="2751313"/>
    <lineage>
        <taxon>Bacteria</taxon>
        <taxon>Bacillati</taxon>
        <taxon>Bacillota</taxon>
        <taxon>Clostridia</taxon>
        <taxon>Koleobacterales</taxon>
        <taxon>Koleobacteraceae</taxon>
        <taxon>Koleobacter</taxon>
    </lineage>
</organism>
<feature type="transmembrane region" description="Helical" evidence="1">
    <location>
        <begin position="33"/>
        <end position="53"/>
    </location>
</feature>
<dbReference type="AlphaFoldDB" id="A0A8A0RND6"/>
<keyword evidence="1" id="KW-0472">Membrane</keyword>
<evidence type="ECO:0000313" key="3">
    <source>
        <dbReference type="Proteomes" id="UP000662904"/>
    </source>
</evidence>
<sequence>MKSTKFAFIGSLLITILIIIRYLIIGVTIKSLVYRSLIIFLVYFLLFKTFYILGKRVTYNKKREFLDSLDNKINIKKIEPLNLERIKEEQNEGKIIKPKKH</sequence>
<name>A0A8A0RND6_9FIRM</name>
<reference evidence="2" key="1">
    <citation type="submission" date="2020-07" db="EMBL/GenBank/DDBJ databases">
        <title>Koleobacter methoxysyntrophicus gen. nov., sp. nov., a novel anaerobic bacterium isolated from deep subsurface oil field and proposal of Koleobacterales ord. nov. in the phylum Firmicutes.</title>
        <authorList>
            <person name="Sakamoto S."/>
            <person name="Tamaki H."/>
        </authorList>
    </citation>
    <scope>NUCLEOTIDE SEQUENCE</scope>
    <source>
        <strain evidence="2">NRmbB1</strain>
    </source>
</reference>
<dbReference type="EMBL" id="CP059066">
    <property type="protein sequence ID" value="QSQ09911.1"/>
    <property type="molecule type" value="Genomic_DNA"/>
</dbReference>
<dbReference type="Proteomes" id="UP000662904">
    <property type="component" value="Chromosome"/>
</dbReference>
<protein>
    <submittedName>
        <fullName evidence="2">Uncharacterized protein</fullName>
    </submittedName>
</protein>
<accession>A0A8A0RND6</accession>
<keyword evidence="1" id="KW-0812">Transmembrane</keyword>
<keyword evidence="3" id="KW-1185">Reference proteome</keyword>
<gene>
    <name evidence="2" type="ORF">H0A61_02292</name>
</gene>
<proteinExistence type="predicted"/>